<sequence length="364" mass="38731">APSSSPSFANWGWAFNAGTGPNNSNTITLTTAIPITSGFTEGWLVARRRIRTNTPSFDVKIRIRATQLNDDVDLQIQVRGYDLPTGGTVQATVAKGFKSLYTDGSTWVDLEFHLEAGSDVDAQYWEIRLGFNHVVVVDIGIVDIDSIFVYPTPRSFGTNTFQDEGTGNAKYHSGLVPESDVTTDANKVLQADGAWVAQTGGGGATELSDLTDVNTSTPTNRHVLVADGVDFESRRLVAADVDFAATDRFLGRDTAGAGDGEEITAAAARTILNVEDGSTADQTAAEIEAIVNHDNLLGFLGAEHVDWAATGAEDVHADRLSSGANMEDSLLDRPHISDFAIEHQIVSGVASTTIDYVGGQSVLL</sequence>
<accession>A0A0F8ZQS5</accession>
<evidence type="ECO:0000313" key="1">
    <source>
        <dbReference type="EMBL" id="KKK62251.1"/>
    </source>
</evidence>
<organism evidence="1">
    <name type="scientific">marine sediment metagenome</name>
    <dbReference type="NCBI Taxonomy" id="412755"/>
    <lineage>
        <taxon>unclassified sequences</taxon>
        <taxon>metagenomes</taxon>
        <taxon>ecological metagenomes</taxon>
    </lineage>
</organism>
<protein>
    <submittedName>
        <fullName evidence="1">Uncharacterized protein</fullName>
    </submittedName>
</protein>
<comment type="caution">
    <text evidence="1">The sequence shown here is derived from an EMBL/GenBank/DDBJ whole genome shotgun (WGS) entry which is preliminary data.</text>
</comment>
<gene>
    <name evidence="1" type="ORF">LCGC14_3006200</name>
</gene>
<dbReference type="EMBL" id="LAZR01062084">
    <property type="protein sequence ID" value="KKK62251.1"/>
    <property type="molecule type" value="Genomic_DNA"/>
</dbReference>
<name>A0A0F8ZQS5_9ZZZZ</name>
<feature type="non-terminal residue" evidence="1">
    <location>
        <position position="1"/>
    </location>
</feature>
<feature type="non-terminal residue" evidence="1">
    <location>
        <position position="364"/>
    </location>
</feature>
<dbReference type="AlphaFoldDB" id="A0A0F8ZQS5"/>
<proteinExistence type="predicted"/>
<reference evidence="1" key="1">
    <citation type="journal article" date="2015" name="Nature">
        <title>Complex archaea that bridge the gap between prokaryotes and eukaryotes.</title>
        <authorList>
            <person name="Spang A."/>
            <person name="Saw J.H."/>
            <person name="Jorgensen S.L."/>
            <person name="Zaremba-Niedzwiedzka K."/>
            <person name="Martijn J."/>
            <person name="Lind A.E."/>
            <person name="van Eijk R."/>
            <person name="Schleper C."/>
            <person name="Guy L."/>
            <person name="Ettema T.J."/>
        </authorList>
    </citation>
    <scope>NUCLEOTIDE SEQUENCE</scope>
</reference>